<feature type="disulfide bond" evidence="4">
    <location>
        <begin position="67"/>
        <end position="76"/>
    </location>
</feature>
<dbReference type="PROSITE" id="PS01186">
    <property type="entry name" value="EGF_2"/>
    <property type="match status" value="4"/>
</dbReference>
<keyword evidence="3 4" id="KW-1015">Disulfide bond</keyword>
<gene>
    <name evidence="7" type="ORF">XAT740_LOCUS53311</name>
</gene>
<dbReference type="Proteomes" id="UP000663828">
    <property type="component" value="Unassembled WGS sequence"/>
</dbReference>
<dbReference type="PROSITE" id="PS50026">
    <property type="entry name" value="EGF_3"/>
    <property type="match status" value="5"/>
</dbReference>
<keyword evidence="1 4" id="KW-0245">EGF-like domain</keyword>
<accession>A0A816DZ76</accession>
<dbReference type="CDD" id="cd00054">
    <property type="entry name" value="EGF_CA"/>
    <property type="match status" value="1"/>
</dbReference>
<evidence type="ECO:0000256" key="3">
    <source>
        <dbReference type="ARBA" id="ARBA00023157"/>
    </source>
</evidence>
<dbReference type="SUPFAM" id="SSF57196">
    <property type="entry name" value="EGF/Laminin"/>
    <property type="match status" value="4"/>
</dbReference>
<evidence type="ECO:0000259" key="6">
    <source>
        <dbReference type="PROSITE" id="PS50026"/>
    </source>
</evidence>
<evidence type="ECO:0000256" key="2">
    <source>
        <dbReference type="ARBA" id="ARBA00022737"/>
    </source>
</evidence>
<dbReference type="InterPro" id="IPR000152">
    <property type="entry name" value="EGF-type_Asp/Asn_hydroxyl_site"/>
</dbReference>
<keyword evidence="8" id="KW-1185">Reference proteome</keyword>
<feature type="domain" description="EGF-like" evidence="6">
    <location>
        <begin position="158"/>
        <end position="193"/>
    </location>
</feature>
<dbReference type="SMART" id="SM00179">
    <property type="entry name" value="EGF_CA"/>
    <property type="match status" value="3"/>
</dbReference>
<comment type="caution">
    <text evidence="7">The sequence shown here is derived from an EMBL/GenBank/DDBJ whole genome shotgun (WGS) entry which is preliminary data.</text>
</comment>
<feature type="signal peptide" evidence="5">
    <location>
        <begin position="1"/>
        <end position="16"/>
    </location>
</feature>
<dbReference type="PROSITE" id="PS00022">
    <property type="entry name" value="EGF_1"/>
    <property type="match status" value="5"/>
</dbReference>
<dbReference type="GO" id="GO:0005509">
    <property type="term" value="F:calcium ion binding"/>
    <property type="evidence" value="ECO:0007669"/>
    <property type="project" value="InterPro"/>
</dbReference>
<feature type="disulfide bond" evidence="4">
    <location>
        <begin position="183"/>
        <end position="192"/>
    </location>
</feature>
<dbReference type="Gene3D" id="2.10.25.10">
    <property type="entry name" value="Laminin"/>
    <property type="match status" value="4"/>
</dbReference>
<feature type="disulfide bond" evidence="4">
    <location>
        <begin position="87"/>
        <end position="97"/>
    </location>
</feature>
<protein>
    <recommendedName>
        <fullName evidence="6">EGF-like domain-containing protein</fullName>
    </recommendedName>
</protein>
<name>A0A816DZ76_ADIRI</name>
<dbReference type="InterPro" id="IPR000742">
    <property type="entry name" value="EGF"/>
</dbReference>
<dbReference type="PROSITE" id="PS00010">
    <property type="entry name" value="ASX_HYDROXYL"/>
    <property type="match status" value="1"/>
</dbReference>
<feature type="domain" description="EGF-like" evidence="6">
    <location>
        <begin position="121"/>
        <end position="156"/>
    </location>
</feature>
<feature type="disulfide bond" evidence="4">
    <location>
        <begin position="109"/>
        <end position="118"/>
    </location>
</feature>
<keyword evidence="2" id="KW-0677">Repeat</keyword>
<dbReference type="PANTHER" id="PTHR24049:SF29">
    <property type="entry name" value="EGF-LIKE DOMAIN-CONTAINING PROTEIN"/>
    <property type="match status" value="1"/>
</dbReference>
<feature type="disulfide bond" evidence="4">
    <location>
        <begin position="146"/>
        <end position="155"/>
    </location>
</feature>
<dbReference type="AlphaFoldDB" id="A0A816DZ76"/>
<dbReference type="EMBL" id="CAJNOR010009092">
    <property type="protein sequence ID" value="CAF1641007.1"/>
    <property type="molecule type" value="Genomic_DNA"/>
</dbReference>
<feature type="non-terminal residue" evidence="7">
    <location>
        <position position="1"/>
    </location>
</feature>
<evidence type="ECO:0000256" key="4">
    <source>
        <dbReference type="PROSITE-ProRule" id="PRU00076"/>
    </source>
</evidence>
<evidence type="ECO:0000256" key="1">
    <source>
        <dbReference type="ARBA" id="ARBA00022536"/>
    </source>
</evidence>
<keyword evidence="5" id="KW-0732">Signal</keyword>
<comment type="caution">
    <text evidence="4">Lacks conserved residue(s) required for the propagation of feature annotation.</text>
</comment>
<organism evidence="7 8">
    <name type="scientific">Adineta ricciae</name>
    <name type="common">Rotifer</name>
    <dbReference type="NCBI Taxonomy" id="249248"/>
    <lineage>
        <taxon>Eukaryota</taxon>
        <taxon>Metazoa</taxon>
        <taxon>Spiralia</taxon>
        <taxon>Gnathifera</taxon>
        <taxon>Rotifera</taxon>
        <taxon>Eurotatoria</taxon>
        <taxon>Bdelloidea</taxon>
        <taxon>Adinetida</taxon>
        <taxon>Adinetidae</taxon>
        <taxon>Adineta</taxon>
    </lineage>
</organism>
<feature type="disulfide bond" evidence="4">
    <location>
        <begin position="222"/>
        <end position="231"/>
    </location>
</feature>
<feature type="disulfide bond" evidence="4">
    <location>
        <begin position="162"/>
        <end position="172"/>
    </location>
</feature>
<dbReference type="PANTHER" id="PTHR24049">
    <property type="entry name" value="CRUMBS FAMILY MEMBER"/>
    <property type="match status" value="1"/>
</dbReference>
<dbReference type="SMART" id="SM00181">
    <property type="entry name" value="EGF"/>
    <property type="match status" value="5"/>
</dbReference>
<evidence type="ECO:0000313" key="8">
    <source>
        <dbReference type="Proteomes" id="UP000663828"/>
    </source>
</evidence>
<dbReference type="InterPro" id="IPR001881">
    <property type="entry name" value="EGF-like_Ca-bd_dom"/>
</dbReference>
<evidence type="ECO:0000313" key="7">
    <source>
        <dbReference type="EMBL" id="CAF1641007.1"/>
    </source>
</evidence>
<reference evidence="7" key="1">
    <citation type="submission" date="2021-02" db="EMBL/GenBank/DDBJ databases">
        <authorList>
            <person name="Nowell W R."/>
        </authorList>
    </citation>
    <scope>NUCLEOTIDE SEQUENCE</scope>
</reference>
<feature type="disulfide bond" evidence="4">
    <location>
        <begin position="125"/>
        <end position="135"/>
    </location>
</feature>
<dbReference type="InterPro" id="IPR051022">
    <property type="entry name" value="Notch_Cell-Fate_Det"/>
</dbReference>
<feature type="domain" description="EGF-like" evidence="6">
    <location>
        <begin position="195"/>
        <end position="232"/>
    </location>
</feature>
<proteinExistence type="predicted"/>
<evidence type="ECO:0000256" key="5">
    <source>
        <dbReference type="SAM" id="SignalP"/>
    </source>
</evidence>
<sequence>MKFFASLLLIITITEAAPSRSSQYDARPGGNMPCYLGCWTPCERIQCLNGGYCIQPASQTSLAYCHCPSQFTGYRCEQAAAVVVDPCSNYQCNHGTCNKDRSNQPYCSCYEGYGGSRCETQIDPCARTSCNYGRCEVVRSRPVCRCYQGYTGQECLTTIDACARVSCNYGTCINEGSSYRCECHRGYEGSACDRQIDPCASFVCYNGGVCHTQANSQPVCQCALGYRGANCYEAD</sequence>
<feature type="domain" description="EGF-like" evidence="6">
    <location>
        <begin position="39"/>
        <end position="77"/>
    </location>
</feature>
<feature type="chain" id="PRO_5032948203" description="EGF-like domain-containing protein" evidence="5">
    <location>
        <begin position="17"/>
        <end position="235"/>
    </location>
</feature>
<feature type="domain" description="EGF-like" evidence="6">
    <location>
        <begin position="83"/>
        <end position="119"/>
    </location>
</feature>